<dbReference type="GO" id="GO:0005737">
    <property type="term" value="C:cytoplasm"/>
    <property type="evidence" value="ECO:0007669"/>
    <property type="project" value="TreeGrafter"/>
</dbReference>
<dbReference type="InterPro" id="IPR020845">
    <property type="entry name" value="AMP-binding_CS"/>
</dbReference>
<dbReference type="GO" id="GO:0043041">
    <property type="term" value="P:amino acid activation for nonribosomal peptide biosynthetic process"/>
    <property type="evidence" value="ECO:0007669"/>
    <property type="project" value="TreeGrafter"/>
</dbReference>
<evidence type="ECO:0000259" key="4">
    <source>
        <dbReference type="Pfam" id="PF00668"/>
    </source>
</evidence>
<feature type="non-terminal residue" evidence="5">
    <location>
        <position position="1"/>
    </location>
</feature>
<dbReference type="AlphaFoldDB" id="A0A6A4YAV4"/>
<feature type="non-terminal residue" evidence="5">
    <location>
        <position position="719"/>
    </location>
</feature>
<keyword evidence="1" id="KW-0596">Phosphopantetheine</keyword>
<dbReference type="GO" id="GO:0031177">
    <property type="term" value="F:phosphopantetheine binding"/>
    <property type="evidence" value="ECO:0007669"/>
    <property type="project" value="TreeGrafter"/>
</dbReference>
<accession>A0A6A4YAV4</accession>
<dbReference type="Pfam" id="PF00668">
    <property type="entry name" value="Condensation"/>
    <property type="match status" value="1"/>
</dbReference>
<reference evidence="5" key="1">
    <citation type="submission" date="2019-06" db="EMBL/GenBank/DDBJ databases">
        <title>Genomics analysis of Aphanomyces spp. identifies a new class of oomycete effector associated with host adaptation.</title>
        <authorList>
            <person name="Gaulin E."/>
        </authorList>
    </citation>
    <scope>NUCLEOTIDE SEQUENCE</scope>
    <source>
        <strain evidence="5">CBS 578.67</strain>
    </source>
</reference>
<dbReference type="InterPro" id="IPR001242">
    <property type="entry name" value="Condensation_dom"/>
</dbReference>
<keyword evidence="2" id="KW-0597">Phosphoprotein</keyword>
<dbReference type="SUPFAM" id="SSF56801">
    <property type="entry name" value="Acetyl-CoA synthetase-like"/>
    <property type="match status" value="1"/>
</dbReference>
<dbReference type="PANTHER" id="PTHR45527">
    <property type="entry name" value="NONRIBOSOMAL PEPTIDE SYNTHETASE"/>
    <property type="match status" value="1"/>
</dbReference>
<dbReference type="CDD" id="cd05930">
    <property type="entry name" value="A_NRPS"/>
    <property type="match status" value="1"/>
</dbReference>
<dbReference type="Pfam" id="PF00501">
    <property type="entry name" value="AMP-binding"/>
    <property type="match status" value="1"/>
</dbReference>
<dbReference type="GO" id="GO:0044550">
    <property type="term" value="P:secondary metabolite biosynthetic process"/>
    <property type="evidence" value="ECO:0007669"/>
    <property type="project" value="TreeGrafter"/>
</dbReference>
<dbReference type="InterPro" id="IPR045851">
    <property type="entry name" value="AMP-bd_C_sf"/>
</dbReference>
<evidence type="ECO:0000313" key="5">
    <source>
        <dbReference type="EMBL" id="KAF0692784.1"/>
    </source>
</evidence>
<dbReference type="EMBL" id="VJMH01005837">
    <property type="protein sequence ID" value="KAF0692784.1"/>
    <property type="molecule type" value="Genomic_DNA"/>
</dbReference>
<gene>
    <name evidence="5" type="ORF">As57867_016109</name>
</gene>
<evidence type="ECO:0000259" key="3">
    <source>
        <dbReference type="Pfam" id="PF00501"/>
    </source>
</evidence>
<dbReference type="InterPro" id="IPR042099">
    <property type="entry name" value="ANL_N_sf"/>
</dbReference>
<evidence type="ECO:0000256" key="2">
    <source>
        <dbReference type="ARBA" id="ARBA00022553"/>
    </source>
</evidence>
<evidence type="ECO:0000256" key="1">
    <source>
        <dbReference type="ARBA" id="ARBA00022450"/>
    </source>
</evidence>
<organism evidence="5">
    <name type="scientific">Aphanomyces stellatus</name>
    <dbReference type="NCBI Taxonomy" id="120398"/>
    <lineage>
        <taxon>Eukaryota</taxon>
        <taxon>Sar</taxon>
        <taxon>Stramenopiles</taxon>
        <taxon>Oomycota</taxon>
        <taxon>Saprolegniomycetes</taxon>
        <taxon>Saprolegniales</taxon>
        <taxon>Verrucalvaceae</taxon>
        <taxon>Aphanomyces</taxon>
    </lineage>
</organism>
<protein>
    <recommendedName>
        <fullName evidence="6">AMP-dependent synthetase/ligase domain-containing protein</fullName>
    </recommendedName>
</protein>
<dbReference type="Gene3D" id="3.30.559.30">
    <property type="entry name" value="Nonribosomal peptide synthetase, condensation domain"/>
    <property type="match status" value="1"/>
</dbReference>
<evidence type="ECO:0008006" key="6">
    <source>
        <dbReference type="Google" id="ProtNLM"/>
    </source>
</evidence>
<dbReference type="SUPFAM" id="SSF52777">
    <property type="entry name" value="CoA-dependent acyltransferases"/>
    <property type="match status" value="1"/>
</dbReference>
<feature type="domain" description="Condensation" evidence="4">
    <location>
        <begin position="8"/>
        <end position="251"/>
    </location>
</feature>
<dbReference type="PROSITE" id="PS00455">
    <property type="entry name" value="AMP_BINDING"/>
    <property type="match status" value="1"/>
</dbReference>
<dbReference type="InterPro" id="IPR010071">
    <property type="entry name" value="AA_adenyl_dom"/>
</dbReference>
<dbReference type="GO" id="GO:0003824">
    <property type="term" value="F:catalytic activity"/>
    <property type="evidence" value="ECO:0007669"/>
    <property type="project" value="InterPro"/>
</dbReference>
<dbReference type="FunFam" id="3.40.50.980:FF:000001">
    <property type="entry name" value="Non-ribosomal peptide synthetase"/>
    <property type="match status" value="1"/>
</dbReference>
<dbReference type="Gene3D" id="3.40.50.12780">
    <property type="entry name" value="N-terminal domain of ligase-like"/>
    <property type="match status" value="1"/>
</dbReference>
<dbReference type="Gene3D" id="3.30.300.30">
    <property type="match status" value="1"/>
</dbReference>
<proteinExistence type="predicted"/>
<comment type="caution">
    <text evidence="5">The sequence shown here is derived from an EMBL/GenBank/DDBJ whole genome shotgun (WGS) entry which is preliminary data.</text>
</comment>
<feature type="domain" description="AMP-dependent synthetase/ligase" evidence="3">
    <location>
        <begin position="289"/>
        <end position="620"/>
    </location>
</feature>
<dbReference type="InterPro" id="IPR000873">
    <property type="entry name" value="AMP-dep_synth/lig_dom"/>
</dbReference>
<name>A0A6A4YAV4_9STRA</name>
<dbReference type="PANTHER" id="PTHR45527:SF1">
    <property type="entry name" value="FATTY ACID SYNTHASE"/>
    <property type="match status" value="1"/>
</dbReference>
<dbReference type="OrthoDB" id="78597at2759"/>
<dbReference type="NCBIfam" id="TIGR01733">
    <property type="entry name" value="AA-adenyl-dom"/>
    <property type="match status" value="1"/>
</dbReference>
<sequence>SFRGVVDYVEAQDKKETEEFWRSYLSGYVSHPIGSGGSDADELLHYDPLVLETQVSLVQIKAAAQHVGVTPAEFSKVAWAVTLQKYTRQNDVVFGQVMANRDIPVKDADSILGPLINTVPFRVTFDETMSVHSIFHAVEANRGAILAHSFTGLVDIKRWSGVEGELFDTLFVYQQTPDLPSIDDGNDLRVIAVDESPYSHEYSLELILVPTEVGVRAQALFNPNILSPCFARWMLIEFDHALLQLCKLVHEDGATATLFELSPAQTQFIETVSFGPRSPLPYELLHHAFEERTKQHPDVRAIEFEGAGLTYGELNDLANTLAATLSAMGVGVGCRVAVIMDRCLEFPLGLLAVLKVGAAIMPLDASFPINRLEFMLRDANATVVVTTTLHQERMDKMNLTLDVVGIAVADLAKSHPSYVACTAATGSDEAFIVYTSGSTGNPKGIPVTHASAVNAVQSWSKEAGIGDGLRVLQFMAIGFDVCEWEVWGSLSHGSCLVMRGSETLTAISTVDVLICTPTALQHLGHPSNYKQLKTVAIIGEACPTSLKDMWSHGITFLNMYGPAECAILTHMSDLSPDCTVNVGNPIHNVNGYILDEEQRHVPIGVVGEICLSGMCVSPGYINLPSQTEERFIPDPFVGGSQMMFRTGDLGRILPNGKFEVLGRKDNQVKLKGYRIELDEVAEAMLHHPQVVTAAAIVKDKTHLVGYFSPANVSSDELIE</sequence>